<dbReference type="InterPro" id="IPR037018">
    <property type="entry name" value="GH65_N"/>
</dbReference>
<feature type="domain" description="Glycosyl hydrolase 94 supersandwich" evidence="3">
    <location>
        <begin position="11"/>
        <end position="274"/>
    </location>
</feature>
<dbReference type="PANTHER" id="PTHR37469">
    <property type="entry name" value="CELLOBIONIC ACID PHOSPHORYLASE-RELATED"/>
    <property type="match status" value="1"/>
</dbReference>
<proteinExistence type="predicted"/>
<feature type="domain" description="Glycosyl hydrolase 94 catalytic" evidence="4">
    <location>
        <begin position="321"/>
        <end position="754"/>
    </location>
</feature>
<keyword evidence="6" id="KW-1185">Reference proteome</keyword>
<evidence type="ECO:0000313" key="5">
    <source>
        <dbReference type="EMBL" id="MBD9697898.1"/>
    </source>
</evidence>
<dbReference type="Gene3D" id="2.70.98.40">
    <property type="entry name" value="Glycoside hydrolase, family 65, N-terminal domain"/>
    <property type="match status" value="1"/>
</dbReference>
<evidence type="ECO:0000256" key="1">
    <source>
        <dbReference type="ARBA" id="ARBA00022676"/>
    </source>
</evidence>
<keyword evidence="1" id="KW-0328">Glycosyltransferase</keyword>
<dbReference type="RefSeq" id="WP_192276492.1">
    <property type="nucleotide sequence ID" value="NZ_JACZDF010000001.1"/>
</dbReference>
<accession>A0ABR9DLC5</accession>
<evidence type="ECO:0000256" key="2">
    <source>
        <dbReference type="ARBA" id="ARBA00022679"/>
    </source>
</evidence>
<dbReference type="Proteomes" id="UP000642107">
    <property type="component" value="Unassembled WGS sequence"/>
</dbReference>
<name>A0ABR9DLC5_9MICO</name>
<gene>
    <name evidence="5" type="ORF">IGS67_00075</name>
</gene>
<evidence type="ECO:0000259" key="4">
    <source>
        <dbReference type="Pfam" id="PF17167"/>
    </source>
</evidence>
<dbReference type="SUPFAM" id="SSF74650">
    <property type="entry name" value="Galactose mutarotase-like"/>
    <property type="match status" value="1"/>
</dbReference>
<dbReference type="SUPFAM" id="SSF48208">
    <property type="entry name" value="Six-hairpin glycosidases"/>
    <property type="match status" value="1"/>
</dbReference>
<dbReference type="PANTHER" id="PTHR37469:SF2">
    <property type="entry name" value="CELLOBIONIC ACID PHOSPHORYLASE"/>
    <property type="match status" value="1"/>
</dbReference>
<dbReference type="InterPro" id="IPR008928">
    <property type="entry name" value="6-hairpin_glycosidase_sf"/>
</dbReference>
<evidence type="ECO:0000313" key="6">
    <source>
        <dbReference type="Proteomes" id="UP000642107"/>
    </source>
</evidence>
<comment type="caution">
    <text evidence="5">The sequence shown here is derived from an EMBL/GenBank/DDBJ whole genome shotgun (WGS) entry which is preliminary data.</text>
</comment>
<dbReference type="InterPro" id="IPR012341">
    <property type="entry name" value="6hp_glycosidase-like_sf"/>
</dbReference>
<protein>
    <submittedName>
        <fullName evidence="5">Glycosyl transferase</fullName>
    </submittedName>
</protein>
<dbReference type="CDD" id="cd11754">
    <property type="entry name" value="GH94N_CBP_like"/>
    <property type="match status" value="1"/>
</dbReference>
<dbReference type="InterPro" id="IPR011013">
    <property type="entry name" value="Gal_mutarotase_sf_dom"/>
</dbReference>
<organism evidence="5 6">
    <name type="scientific">Flavimobilis rhizosphaerae</name>
    <dbReference type="NCBI Taxonomy" id="2775421"/>
    <lineage>
        <taxon>Bacteria</taxon>
        <taxon>Bacillati</taxon>
        <taxon>Actinomycetota</taxon>
        <taxon>Actinomycetes</taxon>
        <taxon>Micrococcales</taxon>
        <taxon>Jonesiaceae</taxon>
        <taxon>Flavimobilis</taxon>
    </lineage>
</organism>
<dbReference type="InterPro" id="IPR052047">
    <property type="entry name" value="GH94_Enzymes"/>
</dbReference>
<dbReference type="InterPro" id="IPR010383">
    <property type="entry name" value="Glyco_hydrolase_94_b-supersand"/>
</dbReference>
<dbReference type="GO" id="GO:0016740">
    <property type="term" value="F:transferase activity"/>
    <property type="evidence" value="ECO:0007669"/>
    <property type="project" value="UniProtKB-KW"/>
</dbReference>
<keyword evidence="2 5" id="KW-0808">Transferase</keyword>
<dbReference type="SMART" id="SM01068">
    <property type="entry name" value="CBM_X"/>
    <property type="match status" value="1"/>
</dbReference>
<dbReference type="InterPro" id="IPR037825">
    <property type="entry name" value="GH94N_CBP"/>
</dbReference>
<dbReference type="Gene3D" id="2.60.420.10">
    <property type="entry name" value="Maltose phosphorylase, domain 3"/>
    <property type="match status" value="1"/>
</dbReference>
<dbReference type="InterPro" id="IPR033432">
    <property type="entry name" value="GH94_catalytic"/>
</dbReference>
<dbReference type="Pfam" id="PF17167">
    <property type="entry name" value="Glyco_hydro_94"/>
    <property type="match status" value="1"/>
</dbReference>
<evidence type="ECO:0000259" key="3">
    <source>
        <dbReference type="Pfam" id="PF06165"/>
    </source>
</evidence>
<dbReference type="Gene3D" id="1.20.890.20">
    <property type="entry name" value="mpn423 like domain"/>
    <property type="match status" value="1"/>
</dbReference>
<dbReference type="EMBL" id="JACZDF010000001">
    <property type="protein sequence ID" value="MBD9697898.1"/>
    <property type="molecule type" value="Genomic_DNA"/>
</dbReference>
<dbReference type="Pfam" id="PF06165">
    <property type="entry name" value="GH94_b-supersand"/>
    <property type="match status" value="1"/>
</dbReference>
<reference evidence="5 6" key="1">
    <citation type="submission" date="2020-09" db="EMBL/GenBank/DDBJ databases">
        <title>Flavimobilis rhizosphaerae sp. nov., isolated from rhizosphere soil of Spartina alterniflora.</title>
        <authorList>
            <person name="Hanqin C."/>
        </authorList>
    </citation>
    <scope>NUCLEOTIDE SEQUENCE [LARGE SCALE GENOMIC DNA]</scope>
    <source>
        <strain evidence="5 6">GY 10621</strain>
    </source>
</reference>
<dbReference type="Gene3D" id="1.50.10.10">
    <property type="match status" value="1"/>
</dbReference>
<sequence length="829" mass="92242">MRYGHFDDEAREYVITTPHTPYPWINYLGSQEFFSLISHQAGGYSFYRDAKMRRLTRYRYNNVPADAGGRYFYIHDDGDVWTPSWMPVKADLEHFEARHGLGYSRMVGARGGLSVETLFFVPVGVNAEIQKVTLTNTSDAHKRVSLFSFVEFCLWNAQDDQTNYQRNLSIGEVEVEPESPTGTAIYHRTEYRERRNHYAVYGVNAVASGYDTDRDTFVGAYNGLGEAAVPRDGKAGNSLASGWYPIGSHQLDVDLAPGASQTYTFVLGYLENPRDEKWEPADEARGIKPLQVLNKTRAHELLAQFATTEQVDASFAELQAYWTRLLSTYSVTSTDAKLDRMVNVWNQYQCMVTFNMSRSASYFETGIGRGMGFRDSNQDLLGFVHLVPERARERIIDIASTQFADGSAYHQYQPLTKRGNNDIGSGFNDDPMWLVAGVAAYLKETGDWSILDEPVPFDNEPGTEVPLFEHLARSFDFTVDNRGPHGLPLIGRADWNDCLNLNCFSWEPGESFQTTENQAGGVAESVFIAAQFVLYGREFADIAERRGLDDVARHAREAVAAMEQAVLAHGWDGQWFLRAYDYYGTPIGTDADPEGKIWIEPQGFATMAGIGADVPTDAGVSRAELALDKVEEMLGTEHGNVLQFPAYTSYQVNLGEVSTYPPGYKENGGIFCHNNPWVIIGETVLGRGDKAFDLYRKITPAYREDISDVHRLEPYVYAQMIAGKEAVRHGEAKNSWLTGTAAWNFVAVSQHLLGVRPEHDGLVVAPCLGPDVPEFTVTRVARGATYTIRVQNSGVRGAQPRLTVDGTEIEGTTVPWAPAGSSVAVDVVL</sequence>